<gene>
    <name evidence="8" type="ORF">BMBtpLA2_47</name>
</gene>
<organism evidence="8 9">
    <name type="scientific">Bacillus phage vB_BtS_BMBtp14</name>
    <dbReference type="NCBI Taxonomy" id="1868826"/>
    <lineage>
        <taxon>Viruses</taxon>
        <taxon>Duplodnaviria</taxon>
        <taxon>Heunggongvirae</taxon>
        <taxon>Uroviricota</taxon>
        <taxon>Caudoviricetes</taxon>
        <taxon>Skryabinvirinae</taxon>
        <taxon>Bembunaquatrovirus</taxon>
        <taxon>Bembunaquatrovirus BMBtp14</taxon>
    </lineage>
</organism>
<evidence type="ECO:0000256" key="5">
    <source>
        <dbReference type="ARBA" id="ARBA00023280"/>
    </source>
</evidence>
<dbReference type="Gene3D" id="3.40.50.150">
    <property type="entry name" value="Vaccinia Virus protein VP39"/>
    <property type="match status" value="1"/>
</dbReference>
<dbReference type="PRINTS" id="PR00105">
    <property type="entry name" value="C5METTRFRASE"/>
</dbReference>
<name>A0A1B1P7C6_9CAUD</name>
<dbReference type="Pfam" id="PF00145">
    <property type="entry name" value="DNA_methylase"/>
    <property type="match status" value="1"/>
</dbReference>
<proteinExistence type="inferred from homology"/>
<dbReference type="PANTHER" id="PTHR46098:SF1">
    <property type="entry name" value="TRNA (CYTOSINE(38)-C(5))-METHYLTRANSFERASE"/>
    <property type="match status" value="1"/>
</dbReference>
<keyword evidence="3 7" id="KW-0808">Transferase</keyword>
<evidence type="ECO:0000313" key="9">
    <source>
        <dbReference type="Proteomes" id="UP000221937"/>
    </source>
</evidence>
<dbReference type="PANTHER" id="PTHR46098">
    <property type="entry name" value="TRNA (CYTOSINE(38)-C(5))-METHYLTRANSFERASE"/>
    <property type="match status" value="1"/>
</dbReference>
<dbReference type="PROSITE" id="PS00094">
    <property type="entry name" value="C5_MTASE_1"/>
    <property type="match status" value="1"/>
</dbReference>
<feature type="active site" evidence="7">
    <location>
        <position position="98"/>
    </location>
</feature>
<dbReference type="GO" id="GO:0052170">
    <property type="term" value="P:symbiont-mediated suppression of host innate immune response"/>
    <property type="evidence" value="ECO:0007669"/>
    <property type="project" value="UniProtKB-KW"/>
</dbReference>
<dbReference type="GO" id="GO:0008168">
    <property type="term" value="F:methyltransferase activity"/>
    <property type="evidence" value="ECO:0007669"/>
    <property type="project" value="UniProtKB-KW"/>
</dbReference>
<evidence type="ECO:0000256" key="6">
    <source>
        <dbReference type="ARBA" id="ARBA00033479"/>
    </source>
</evidence>
<evidence type="ECO:0000256" key="3">
    <source>
        <dbReference type="ARBA" id="ARBA00022679"/>
    </source>
</evidence>
<evidence type="ECO:0000256" key="4">
    <source>
        <dbReference type="ARBA" id="ARBA00022691"/>
    </source>
</evidence>
<dbReference type="InterPro" id="IPR018117">
    <property type="entry name" value="C5_DNA_meth_AS"/>
</dbReference>
<keyword evidence="2" id="KW-0945">Host-virus interaction</keyword>
<dbReference type="GO" id="GO:0099018">
    <property type="term" value="P:symbiont-mediated evasion of host restriction-modification system"/>
    <property type="evidence" value="ECO:0007669"/>
    <property type="project" value="UniProtKB-KW"/>
</dbReference>
<sequence>MKREYDWKLTDLQFVPKNGLNVFSCFACGGGSTMGYKLAGCTVLGNCDIDPQMVALYQNNHKPRYSYCMDIREFKDIPNAKLPAELFNLDILDGSPPCSSFSTAGVREEAWGVKKSFREGQAKQVLDDLFFEFIGVAEKLKPKVIVAENVTGMIIGKAKGYVKEVIQGFQDIGYDVQLFKLNAATMGIPQRRERIFFIARQKELSLPNLQLSFNEVPIPYGDIRSGKGNPINPKTKTYRRWLKRIPTDKNMGDISKRIEGKDNNFNTVFVKNQEVPPTLTAGGINIRYDEPFQISTADIVKIQSFPRDYDFGDANPQYVCGMSVPPVMTKKIAEQIYLQWFKNKEE</sequence>
<dbReference type="EMBL" id="KX190833">
    <property type="protein sequence ID" value="ANT40007.1"/>
    <property type="molecule type" value="Genomic_DNA"/>
</dbReference>
<dbReference type="Proteomes" id="UP000221937">
    <property type="component" value="Segment"/>
</dbReference>
<keyword evidence="2" id="KW-1090">Inhibition of host innate immune response by virus</keyword>
<dbReference type="InterPro" id="IPR029063">
    <property type="entry name" value="SAM-dependent_MTases_sf"/>
</dbReference>
<keyword evidence="5" id="KW-0899">Viral immunoevasion</keyword>
<protein>
    <submittedName>
        <fullName evidence="8">DNA-cytosine methyltransferase</fullName>
    </submittedName>
</protein>
<keyword evidence="1 7" id="KW-0489">Methyltransferase</keyword>
<keyword evidence="9" id="KW-1185">Reference proteome</keyword>
<evidence type="ECO:0000256" key="7">
    <source>
        <dbReference type="PROSITE-ProRule" id="PRU01016"/>
    </source>
</evidence>
<dbReference type="SUPFAM" id="SSF53335">
    <property type="entry name" value="S-adenosyl-L-methionine-dependent methyltransferases"/>
    <property type="match status" value="1"/>
</dbReference>
<evidence type="ECO:0000256" key="2">
    <source>
        <dbReference type="ARBA" id="ARBA00022632"/>
    </source>
</evidence>
<accession>A0A1B1P7C6</accession>
<reference evidence="8 9" key="1">
    <citation type="submission" date="2016-05" db="EMBL/GenBank/DDBJ databases">
        <title>Undiscovered low abundance phages are ubiquitous in bacterial genomes.</title>
        <authorList>
            <person name="Dong Z."/>
            <person name="Liu H."/>
            <person name="Zheng J."/>
            <person name="Peng D."/>
        </authorList>
    </citation>
    <scope>NUCLEOTIDE SEQUENCE [LARGE SCALE GENOMIC DNA]</scope>
</reference>
<dbReference type="Gene3D" id="3.90.120.10">
    <property type="entry name" value="DNA Methylase, subunit A, domain 2"/>
    <property type="match status" value="1"/>
</dbReference>
<keyword evidence="6" id="KW-1258">Restriction-modification system evasion by virus</keyword>
<evidence type="ECO:0000313" key="8">
    <source>
        <dbReference type="EMBL" id="ANT40007.1"/>
    </source>
</evidence>
<comment type="similarity">
    <text evidence="7">Belongs to the class I-like SAM-binding methyltransferase superfamily. C5-methyltransferase family.</text>
</comment>
<dbReference type="PROSITE" id="PS51679">
    <property type="entry name" value="SAM_MT_C5"/>
    <property type="match status" value="1"/>
</dbReference>
<dbReference type="InterPro" id="IPR001525">
    <property type="entry name" value="C5_MeTfrase"/>
</dbReference>
<dbReference type="InterPro" id="IPR050750">
    <property type="entry name" value="C5-MTase"/>
</dbReference>
<evidence type="ECO:0000256" key="1">
    <source>
        <dbReference type="ARBA" id="ARBA00022603"/>
    </source>
</evidence>
<keyword evidence="4 7" id="KW-0949">S-adenosyl-L-methionine</keyword>
<dbReference type="GO" id="GO:0032259">
    <property type="term" value="P:methylation"/>
    <property type="evidence" value="ECO:0007669"/>
    <property type="project" value="UniProtKB-KW"/>
</dbReference>